<reference evidence="1 2" key="1">
    <citation type="submission" date="2018-12" db="EMBL/GenBank/DDBJ databases">
        <authorList>
            <consortium name="Pathogen Informatics"/>
        </authorList>
    </citation>
    <scope>NUCLEOTIDE SEQUENCE [LARGE SCALE GENOMIC DNA]</scope>
    <source>
        <strain evidence="1 2">NCTC10036</strain>
    </source>
</reference>
<organism evidence="1 2">
    <name type="scientific">Serratia rubidaea</name>
    <name type="common">Serratia marinorubra</name>
    <dbReference type="NCBI Taxonomy" id="61652"/>
    <lineage>
        <taxon>Bacteria</taxon>
        <taxon>Pseudomonadati</taxon>
        <taxon>Pseudomonadota</taxon>
        <taxon>Gammaproteobacteria</taxon>
        <taxon>Enterobacterales</taxon>
        <taxon>Yersiniaceae</taxon>
        <taxon>Serratia</taxon>
    </lineage>
</organism>
<dbReference type="EMBL" id="LR134493">
    <property type="protein sequence ID" value="VEI64149.1"/>
    <property type="molecule type" value="Genomic_DNA"/>
</dbReference>
<sequence>MVPRQEVVIEPRIYPFFCTSDTTTIGKDYP</sequence>
<evidence type="ECO:0000313" key="2">
    <source>
        <dbReference type="Proteomes" id="UP000281904"/>
    </source>
</evidence>
<proteinExistence type="predicted"/>
<accession>A0A3S4YMK2</accession>
<evidence type="ECO:0000313" key="1">
    <source>
        <dbReference type="EMBL" id="VEI64149.1"/>
    </source>
</evidence>
<gene>
    <name evidence="1" type="ORF">NCTC10036_01756</name>
</gene>
<protein>
    <submittedName>
        <fullName evidence="1">Uncharacterized protein</fullName>
    </submittedName>
</protein>
<dbReference type="AlphaFoldDB" id="A0A3S4YMK2"/>
<name>A0A3S4YMK2_SERRU</name>
<dbReference type="Proteomes" id="UP000281904">
    <property type="component" value="Chromosome"/>
</dbReference>